<dbReference type="SUPFAM" id="SSF53850">
    <property type="entry name" value="Periplasmic binding protein-like II"/>
    <property type="match status" value="1"/>
</dbReference>
<accession>A0A1H3J6B5</accession>
<dbReference type="InterPro" id="IPR050490">
    <property type="entry name" value="Bact_solute-bd_prot1"/>
</dbReference>
<dbReference type="STRING" id="1122142.SAMN02910414_01364"/>
<proteinExistence type="predicted"/>
<dbReference type="PROSITE" id="PS51257">
    <property type="entry name" value="PROKAR_LIPOPROTEIN"/>
    <property type="match status" value="1"/>
</dbReference>
<dbReference type="EMBL" id="FNPG01000014">
    <property type="protein sequence ID" value="SDY35442.1"/>
    <property type="molecule type" value="Genomic_DNA"/>
</dbReference>
<evidence type="ECO:0000256" key="1">
    <source>
        <dbReference type="ARBA" id="ARBA00022729"/>
    </source>
</evidence>
<keyword evidence="1" id="KW-0732">Signal</keyword>
<keyword evidence="3" id="KW-1185">Reference proteome</keyword>
<dbReference type="Gene3D" id="3.40.190.10">
    <property type="entry name" value="Periplasmic binding protein-like II"/>
    <property type="match status" value="1"/>
</dbReference>
<dbReference type="RefSeq" id="WP_074717362.1">
    <property type="nucleotide sequence ID" value="NZ_FNPG01000014.1"/>
</dbReference>
<gene>
    <name evidence="2" type="ORF">SAMN02910414_01364</name>
</gene>
<dbReference type="Proteomes" id="UP000183918">
    <property type="component" value="Unassembled WGS sequence"/>
</dbReference>
<dbReference type="AlphaFoldDB" id="A0A1H3J6B5"/>
<dbReference type="PANTHER" id="PTHR43649">
    <property type="entry name" value="ARABINOSE-BINDING PROTEIN-RELATED"/>
    <property type="match status" value="1"/>
</dbReference>
<evidence type="ECO:0000313" key="2">
    <source>
        <dbReference type="EMBL" id="SDY35442.1"/>
    </source>
</evidence>
<sequence length="464" mass="51567">MNKKFVSALLCATMVTGSLVGCGTSSASKKASADEKKEKPVVTNFGDKNGTKLDLWTFVGQHADFYGKMVDKWNEKNPDRKISLKATTYPFADMHTKLTMTLQSKKGAPDICDVEVGQYPNVVKGQDEWLYSLDDAMKPYKDTMVKSRLDIYAGENGKHYGAPFHIGATVMYYNMEQLEKYGITQADVDAVKTWDDYEKLGKRYVQARGEKGKFFTSVDTGGTDWLTIAMSEYGEDWTGGNKKNAKPNVKLKSVKKMLELQQKLLKEKVAQVSTDGQVDTDGGIADIGNNTIVSFPKALWFMSRFKDKLGADSGKDQTGKWYIGKCPVFEEGQKCSVGIGGTGTVVTQQSKEKKLAADFLCFAKMSEDGEKMIWNDLGFDVCNTALWDACNSDQDNFYNKFFRNKPYEVLNQIKDDIGKVSITKNTPAINDQINTTTLNDVLEKGKNVGEALDEAQSTIESEAE</sequence>
<protein>
    <submittedName>
        <fullName evidence="2">Arabinosaccharide transport system substrate-binding protein</fullName>
    </submittedName>
</protein>
<name>A0A1H3J6B5_9FIRM</name>
<dbReference type="PANTHER" id="PTHR43649:SF33">
    <property type="entry name" value="POLYGALACTURONAN_RHAMNOGALACTURONAN-BINDING PROTEIN YTCQ"/>
    <property type="match status" value="1"/>
</dbReference>
<evidence type="ECO:0000313" key="3">
    <source>
        <dbReference type="Proteomes" id="UP000183918"/>
    </source>
</evidence>
<dbReference type="OrthoDB" id="9764112at2"/>
<reference evidence="2 3" key="1">
    <citation type="submission" date="2016-10" db="EMBL/GenBank/DDBJ databases">
        <authorList>
            <person name="de Groot N.N."/>
        </authorList>
    </citation>
    <scope>NUCLEOTIDE SEQUENCE [LARGE SCALE GENOMIC DNA]</scope>
    <source>
        <strain evidence="2 3">DSM 14045</strain>
    </source>
</reference>
<organism evidence="2 3">
    <name type="scientific">Lachnobacterium bovis DSM 14045</name>
    <dbReference type="NCBI Taxonomy" id="1122142"/>
    <lineage>
        <taxon>Bacteria</taxon>
        <taxon>Bacillati</taxon>
        <taxon>Bacillota</taxon>
        <taxon>Clostridia</taxon>
        <taxon>Lachnospirales</taxon>
        <taxon>Lachnospiraceae</taxon>
        <taxon>Lachnobacterium</taxon>
    </lineage>
</organism>